<keyword evidence="3" id="KW-1185">Reference proteome</keyword>
<dbReference type="Pfam" id="PF04851">
    <property type="entry name" value="ResIII"/>
    <property type="match status" value="1"/>
</dbReference>
<reference evidence="2 3" key="1">
    <citation type="submission" date="2018-05" db="EMBL/GenBank/DDBJ databases">
        <title>Mucilaginibacter hurinus sp. nov., isolated from briquette warehouse soil.</title>
        <authorList>
            <person name="Choi L."/>
        </authorList>
    </citation>
    <scope>NUCLEOTIDE SEQUENCE [LARGE SCALE GENOMIC DNA]</scope>
    <source>
        <strain evidence="2 3">ZR32</strain>
    </source>
</reference>
<accession>A0A367GQT6</accession>
<keyword evidence="2" id="KW-0378">Hydrolase</keyword>
<protein>
    <submittedName>
        <fullName evidence="2">Type III restriction endonuclease</fullName>
    </submittedName>
</protein>
<dbReference type="Gene3D" id="3.40.50.300">
    <property type="entry name" value="P-loop containing nucleotide triphosphate hydrolases"/>
    <property type="match status" value="2"/>
</dbReference>
<sequence>MRWSISANSPKTFDVLVDNDVIELSLPTLLKENLKFPPRPYQIEAFARFFYYLTDYKKRAKPSQLLFHMATGSGKTLIMAGAMLELYRLGYRNFLFFVNTDTIIRKTKENFLNPVSSKYLFKDRINIDGEQVGIREVENFESVSENSINILFSTIQGLHSQLNNPHENSVTFDDFTDKKLVLISDEAHHVNALTKKKLVGEEAEINNTWEVTITRIFNSNPENVMLEFTATLELSHPMIASKYNSKLLYDYALAKFRQDGFSKEVKTIQIDIEAIDRALVGVIISQYKKKIFSKYGILVKPVIMMKSDSVASSTQTEIEFNKTIRNFNAGNINRLRSINNDTLNQAFLYFESLGISDSNLIDEIKEDFSEDKVISVNSKNDSDQKQLIINSLEDKQNEYRVVFAVDKLNEGWDVLNLFDIIRLYETRDKGGKTTTQEAQLIGRGARYFPFKLNDSDEADKRKFDADIEHDLRIGETLHYHCFNEPRYISELYAALREIGIVPNEKTEVQLELKDEFKKTQFYKTGFILLNKKVENDPKIYGEYQEPILRHYFTYNIRTAENRESLIFEEGSVAESQHIYKATQSYELITFDKAIIRKAIAKLPFFQFNRITRFFPSLKSIDDFIEKSKYLGGIKVDVTGLAKDVKNLTPKVKLDICIDILTAISEEVYQRFGEFKGTKTFSREPIRSIFKDKKLYFALNEQSDKEAGRATMRGDIDPKYYVNLLANDWYAFKENYGTSEEKFLVKFLDSQMQELQKRFNDIYLLRNEKFFKLYRFSDGKATEPDYVLFMKERKSNEDLIYQLFIEPKGGHLMAVDSWKEDFLKEIANEAKVELYQNEQFRLIGMPFYNKFEKESQFKDALINVGI</sequence>
<proteinExistence type="predicted"/>
<comment type="caution">
    <text evidence="2">The sequence shown here is derived from an EMBL/GenBank/DDBJ whole genome shotgun (WGS) entry which is preliminary data.</text>
</comment>
<dbReference type="PANTHER" id="PTHR47396">
    <property type="entry name" value="TYPE I RESTRICTION ENZYME ECOKI R PROTEIN"/>
    <property type="match status" value="1"/>
</dbReference>
<organism evidence="2 3">
    <name type="scientific">Mucilaginibacter hurinus</name>
    <dbReference type="NCBI Taxonomy" id="2201324"/>
    <lineage>
        <taxon>Bacteria</taxon>
        <taxon>Pseudomonadati</taxon>
        <taxon>Bacteroidota</taxon>
        <taxon>Sphingobacteriia</taxon>
        <taxon>Sphingobacteriales</taxon>
        <taxon>Sphingobacteriaceae</taxon>
        <taxon>Mucilaginibacter</taxon>
    </lineage>
</organism>
<dbReference type="OrthoDB" id="9759819at2"/>
<keyword evidence="2" id="KW-0255">Endonuclease</keyword>
<dbReference type="InterPro" id="IPR050742">
    <property type="entry name" value="Helicase_Restrict-Modif_Enz"/>
</dbReference>
<dbReference type="Proteomes" id="UP000253209">
    <property type="component" value="Unassembled WGS sequence"/>
</dbReference>
<dbReference type="GO" id="GO:0003677">
    <property type="term" value="F:DNA binding"/>
    <property type="evidence" value="ECO:0007669"/>
    <property type="project" value="InterPro"/>
</dbReference>
<dbReference type="GO" id="GO:0004519">
    <property type="term" value="F:endonuclease activity"/>
    <property type="evidence" value="ECO:0007669"/>
    <property type="project" value="UniProtKB-KW"/>
</dbReference>
<evidence type="ECO:0000259" key="1">
    <source>
        <dbReference type="PROSITE" id="PS51192"/>
    </source>
</evidence>
<keyword evidence="2" id="KW-0540">Nuclease</keyword>
<dbReference type="PANTHER" id="PTHR47396:SF1">
    <property type="entry name" value="ATP-DEPENDENT HELICASE IRC3-RELATED"/>
    <property type="match status" value="1"/>
</dbReference>
<gene>
    <name evidence="2" type="ORF">DJ568_09400</name>
</gene>
<evidence type="ECO:0000313" key="2">
    <source>
        <dbReference type="EMBL" id="RCH55051.1"/>
    </source>
</evidence>
<dbReference type="InterPro" id="IPR027417">
    <property type="entry name" value="P-loop_NTPase"/>
</dbReference>
<feature type="domain" description="Helicase ATP-binding" evidence="1">
    <location>
        <begin position="56"/>
        <end position="250"/>
    </location>
</feature>
<name>A0A367GQT6_9SPHI</name>
<evidence type="ECO:0000313" key="3">
    <source>
        <dbReference type="Proteomes" id="UP000253209"/>
    </source>
</evidence>
<dbReference type="CDD" id="cd18785">
    <property type="entry name" value="SF2_C"/>
    <property type="match status" value="1"/>
</dbReference>
<dbReference type="AlphaFoldDB" id="A0A367GQT6"/>
<dbReference type="GO" id="GO:0005524">
    <property type="term" value="F:ATP binding"/>
    <property type="evidence" value="ECO:0007669"/>
    <property type="project" value="InterPro"/>
</dbReference>
<dbReference type="PROSITE" id="PS51192">
    <property type="entry name" value="HELICASE_ATP_BIND_1"/>
    <property type="match status" value="1"/>
</dbReference>
<dbReference type="InterPro" id="IPR006935">
    <property type="entry name" value="Helicase/UvrB_N"/>
</dbReference>
<dbReference type="SMART" id="SM00487">
    <property type="entry name" value="DEXDc"/>
    <property type="match status" value="1"/>
</dbReference>
<dbReference type="GO" id="GO:0005829">
    <property type="term" value="C:cytosol"/>
    <property type="evidence" value="ECO:0007669"/>
    <property type="project" value="TreeGrafter"/>
</dbReference>
<dbReference type="SUPFAM" id="SSF52540">
    <property type="entry name" value="P-loop containing nucleoside triphosphate hydrolases"/>
    <property type="match status" value="2"/>
</dbReference>
<dbReference type="InterPro" id="IPR014001">
    <property type="entry name" value="Helicase_ATP-bd"/>
</dbReference>
<dbReference type="EMBL" id="QGDC01000005">
    <property type="protein sequence ID" value="RCH55051.1"/>
    <property type="molecule type" value="Genomic_DNA"/>
</dbReference>
<dbReference type="GO" id="GO:0016787">
    <property type="term" value="F:hydrolase activity"/>
    <property type="evidence" value="ECO:0007669"/>
    <property type="project" value="InterPro"/>
</dbReference>